<feature type="region of interest" description="Disordered" evidence="1">
    <location>
        <begin position="25"/>
        <end position="90"/>
    </location>
</feature>
<evidence type="ECO:0000313" key="3">
    <source>
        <dbReference type="Proteomes" id="UP001159364"/>
    </source>
</evidence>
<proteinExistence type="predicted"/>
<comment type="caution">
    <text evidence="2">The sequence shown here is derived from an EMBL/GenBank/DDBJ whole genome shotgun (WGS) entry which is preliminary data.</text>
</comment>
<gene>
    <name evidence="2" type="ORF">K2173_023408</name>
</gene>
<dbReference type="Proteomes" id="UP001159364">
    <property type="component" value="Linkage Group LG03"/>
</dbReference>
<dbReference type="PANTHER" id="PTHR31286:SF180">
    <property type="entry name" value="OS10G0362600 PROTEIN"/>
    <property type="match status" value="1"/>
</dbReference>
<accession>A0AAV8TY67</accession>
<feature type="compositionally biased region" description="Polar residues" evidence="1">
    <location>
        <begin position="79"/>
        <end position="90"/>
    </location>
</feature>
<evidence type="ECO:0008006" key="4">
    <source>
        <dbReference type="Google" id="ProtNLM"/>
    </source>
</evidence>
<organism evidence="2 3">
    <name type="scientific">Erythroxylum novogranatense</name>
    <dbReference type="NCBI Taxonomy" id="1862640"/>
    <lineage>
        <taxon>Eukaryota</taxon>
        <taxon>Viridiplantae</taxon>
        <taxon>Streptophyta</taxon>
        <taxon>Embryophyta</taxon>
        <taxon>Tracheophyta</taxon>
        <taxon>Spermatophyta</taxon>
        <taxon>Magnoliopsida</taxon>
        <taxon>eudicotyledons</taxon>
        <taxon>Gunneridae</taxon>
        <taxon>Pentapetalae</taxon>
        <taxon>rosids</taxon>
        <taxon>fabids</taxon>
        <taxon>Malpighiales</taxon>
        <taxon>Erythroxylaceae</taxon>
        <taxon>Erythroxylum</taxon>
    </lineage>
</organism>
<sequence>MRPFPPLPSPLPGPLVVAPTVAPALQTSTGSPLPGPLVVAPTVTPALQTSTGSPSSPGAQRAPVATPSSPDDQRAPVATSVQASPSSGSWRDTIAARRHRGQLTHHPHVLQDGVISPPIDLLRAGAKTWSNALFSSHVAVTEILELGPWHVGDQPMFLRQWQPGMGLDKSSVEVIPIWAQFHGLPLEYWTLEGLSHLASGIGKPICLDSQTAAMDRIGYAKICIEVPKAAVLPDKVCIRRLAADGELVCASIPVTYPWKPSADRTQWVPTGRRFSSGWSEDLDSPLPLSAPAQVCQGATEDGLSVAVARDSPGRPSNVIDCGPPVGNSSSPCAMPMDTSPGRPSNVIDCGPPVGNSSSPCVMPMNPCSVDHMDRAVECSVVYRDLPCSSGFFPDAMVLDLFPRTPTSLVRVQLLKRQPERRSLRG</sequence>
<dbReference type="AlphaFoldDB" id="A0AAV8TY67"/>
<protein>
    <recommendedName>
        <fullName evidence="4">DUF4283 domain-containing protein</fullName>
    </recommendedName>
</protein>
<dbReference type="EMBL" id="JAIWQS010000003">
    <property type="protein sequence ID" value="KAJ8771083.1"/>
    <property type="molecule type" value="Genomic_DNA"/>
</dbReference>
<dbReference type="PANTHER" id="PTHR31286">
    <property type="entry name" value="GLYCINE-RICH CELL WALL STRUCTURAL PROTEIN 1.8-LIKE"/>
    <property type="match status" value="1"/>
</dbReference>
<dbReference type="InterPro" id="IPR040256">
    <property type="entry name" value="At4g02000-like"/>
</dbReference>
<feature type="compositionally biased region" description="Polar residues" evidence="1">
    <location>
        <begin position="45"/>
        <end position="58"/>
    </location>
</feature>
<evidence type="ECO:0000256" key="1">
    <source>
        <dbReference type="SAM" id="MobiDB-lite"/>
    </source>
</evidence>
<evidence type="ECO:0000313" key="2">
    <source>
        <dbReference type="EMBL" id="KAJ8771083.1"/>
    </source>
</evidence>
<keyword evidence="3" id="KW-1185">Reference proteome</keyword>
<reference evidence="2 3" key="1">
    <citation type="submission" date="2021-09" db="EMBL/GenBank/DDBJ databases">
        <title>Genomic insights and catalytic innovation underlie evolution of tropane alkaloids biosynthesis.</title>
        <authorList>
            <person name="Wang Y.-J."/>
            <person name="Tian T."/>
            <person name="Huang J.-P."/>
            <person name="Huang S.-X."/>
        </authorList>
    </citation>
    <scope>NUCLEOTIDE SEQUENCE [LARGE SCALE GENOMIC DNA]</scope>
    <source>
        <strain evidence="2">KIB-2018</strain>
        <tissue evidence="2">Leaf</tissue>
    </source>
</reference>
<name>A0AAV8TY67_9ROSI</name>